<evidence type="ECO:0000313" key="4">
    <source>
        <dbReference type="Proteomes" id="UP000614601"/>
    </source>
</evidence>
<feature type="transmembrane region" description="Helical" evidence="2">
    <location>
        <begin position="6"/>
        <end position="25"/>
    </location>
</feature>
<dbReference type="EMBL" id="CAJFCW020000006">
    <property type="protein sequence ID" value="CAG9127182.1"/>
    <property type="molecule type" value="Genomic_DNA"/>
</dbReference>
<name>A0A811LPU8_9BILA</name>
<feature type="compositionally biased region" description="Basic and acidic residues" evidence="1">
    <location>
        <begin position="421"/>
        <end position="435"/>
    </location>
</feature>
<feature type="compositionally biased region" description="Basic and acidic residues" evidence="1">
    <location>
        <begin position="142"/>
        <end position="165"/>
    </location>
</feature>
<gene>
    <name evidence="3" type="ORF">BOKJ2_LOCUS13740</name>
</gene>
<dbReference type="Proteomes" id="UP000783686">
    <property type="component" value="Unassembled WGS sequence"/>
</dbReference>
<evidence type="ECO:0000256" key="1">
    <source>
        <dbReference type="SAM" id="MobiDB-lite"/>
    </source>
</evidence>
<keyword evidence="2" id="KW-0472">Membrane</keyword>
<feature type="compositionally biased region" description="Polar residues" evidence="1">
    <location>
        <begin position="398"/>
        <end position="410"/>
    </location>
</feature>
<evidence type="ECO:0000256" key="2">
    <source>
        <dbReference type="SAM" id="Phobius"/>
    </source>
</evidence>
<keyword evidence="4" id="KW-1185">Reference proteome</keyword>
<feature type="compositionally biased region" description="Basic and acidic residues" evidence="1">
    <location>
        <begin position="194"/>
        <end position="245"/>
    </location>
</feature>
<dbReference type="AlphaFoldDB" id="A0A811LPU8"/>
<feature type="compositionally biased region" description="Basic and acidic residues" evidence="1">
    <location>
        <begin position="284"/>
        <end position="297"/>
    </location>
</feature>
<dbReference type="EMBL" id="CAJFDH010000006">
    <property type="protein sequence ID" value="CAD5229681.1"/>
    <property type="molecule type" value="Genomic_DNA"/>
</dbReference>
<proteinExistence type="predicted"/>
<reference evidence="3" key="1">
    <citation type="submission" date="2020-09" db="EMBL/GenBank/DDBJ databases">
        <authorList>
            <person name="Kikuchi T."/>
        </authorList>
    </citation>
    <scope>NUCLEOTIDE SEQUENCE</scope>
    <source>
        <strain evidence="3">SH1</strain>
    </source>
</reference>
<protein>
    <submittedName>
        <fullName evidence="3">Uncharacterized protein</fullName>
    </submittedName>
</protein>
<sequence length="494" mass="54967">MEIDFIMTFLSLVSGAISCTIMLWFQCGKNDRTMVKPGTRAKSTNNGAAANPFAASDGPSTTSTKRIKGHSLKDTDDMSMKGNIGRNRSHDSSHDQTPGAALKDILRSMNSTRRSKLSKSSDGAEKTQEPSDASAKSRKPKMSKEEVDKKEWENFKKLNTSDKGSHKSNKIKKKKKSPAKKHEKSSSPATSKSPSKEKIASPSEPKNKKVSPKEPNKEVKKEKKGHSKDEEWENFKKLDHNDKGVHKSPTKKKKEATGSGEKLDESLKTASSKLAVKPVVEVNEPPKEMKVGSDESTNKVNLNEANKEPQEPKKKNETPNEPVNEEKTFEKEKKITANQEVKSPLEVTANEWTKEENTPEKEKKTTPNEEVKPTEEEKKETPNEPNEEVKKPEKIGPNESTNDAKSTTMEPQREVANLEWENFKKLNERTKESKGKKSKKKSGVSPAKKLEESLQSQTTAEKSGVKGVDLSTKKKKVSTAEATQITKETTVEVK</sequence>
<comment type="caution">
    <text evidence="3">The sequence shown here is derived from an EMBL/GenBank/DDBJ whole genome shotgun (WGS) entry which is preliminary data.</text>
</comment>
<organism evidence="3 4">
    <name type="scientific">Bursaphelenchus okinawaensis</name>
    <dbReference type="NCBI Taxonomy" id="465554"/>
    <lineage>
        <taxon>Eukaryota</taxon>
        <taxon>Metazoa</taxon>
        <taxon>Ecdysozoa</taxon>
        <taxon>Nematoda</taxon>
        <taxon>Chromadorea</taxon>
        <taxon>Rhabditida</taxon>
        <taxon>Tylenchina</taxon>
        <taxon>Tylenchomorpha</taxon>
        <taxon>Aphelenchoidea</taxon>
        <taxon>Aphelenchoididae</taxon>
        <taxon>Bursaphelenchus</taxon>
    </lineage>
</organism>
<evidence type="ECO:0000313" key="3">
    <source>
        <dbReference type="EMBL" id="CAD5229681.1"/>
    </source>
</evidence>
<keyword evidence="2" id="KW-1133">Transmembrane helix</keyword>
<feature type="region of interest" description="Disordered" evidence="1">
    <location>
        <begin position="36"/>
        <end position="494"/>
    </location>
</feature>
<feature type="compositionally biased region" description="Basic and acidic residues" evidence="1">
    <location>
        <begin position="305"/>
        <end position="335"/>
    </location>
</feature>
<accession>A0A811LPU8</accession>
<feature type="compositionally biased region" description="Basic and acidic residues" evidence="1">
    <location>
        <begin position="352"/>
        <end position="396"/>
    </location>
</feature>
<dbReference type="Proteomes" id="UP000614601">
    <property type="component" value="Unassembled WGS sequence"/>
</dbReference>
<keyword evidence="2" id="KW-0812">Transmembrane</keyword>
<feature type="compositionally biased region" description="Basic residues" evidence="1">
    <location>
        <begin position="166"/>
        <end position="183"/>
    </location>
</feature>